<organism evidence="3 4">
    <name type="scientific">Plasmodium falciparum Vietnam Oak-Knoll</name>
    <name type="common">FVO</name>
    <dbReference type="NCBI Taxonomy" id="1036723"/>
    <lineage>
        <taxon>Eukaryota</taxon>
        <taxon>Sar</taxon>
        <taxon>Alveolata</taxon>
        <taxon>Apicomplexa</taxon>
        <taxon>Aconoidasida</taxon>
        <taxon>Haemosporida</taxon>
        <taxon>Plasmodiidae</taxon>
        <taxon>Plasmodium</taxon>
        <taxon>Plasmodium (Laverania)</taxon>
    </lineage>
</organism>
<dbReference type="GO" id="GO:0048018">
    <property type="term" value="F:receptor ligand activity"/>
    <property type="evidence" value="ECO:0007669"/>
    <property type="project" value="TreeGrafter"/>
</dbReference>
<dbReference type="EMBL" id="KI925135">
    <property type="protein sequence ID" value="ETW16996.1"/>
    <property type="molecule type" value="Genomic_DNA"/>
</dbReference>
<keyword evidence="2" id="KW-0812">Transmembrane</keyword>
<accession>A0A024V2C3</accession>
<evidence type="ECO:0000313" key="4">
    <source>
        <dbReference type="Proteomes" id="UP000030690"/>
    </source>
</evidence>
<feature type="transmembrane region" description="Helical" evidence="2">
    <location>
        <begin position="509"/>
        <end position="533"/>
    </location>
</feature>
<evidence type="ECO:0000256" key="1">
    <source>
        <dbReference type="SAM" id="MobiDB-lite"/>
    </source>
</evidence>
<dbReference type="GO" id="GO:0005615">
    <property type="term" value="C:extracellular space"/>
    <property type="evidence" value="ECO:0007669"/>
    <property type="project" value="TreeGrafter"/>
</dbReference>
<dbReference type="PANTHER" id="PTHR37458">
    <property type="entry name" value="THISBE"/>
    <property type="match status" value="1"/>
</dbReference>
<feature type="compositionally biased region" description="Low complexity" evidence="1">
    <location>
        <begin position="362"/>
        <end position="414"/>
    </location>
</feature>
<proteinExistence type="predicted"/>
<feature type="region of interest" description="Disordered" evidence="1">
    <location>
        <begin position="359"/>
        <end position="414"/>
    </location>
</feature>
<feature type="transmembrane region" description="Helical" evidence="2">
    <location>
        <begin position="631"/>
        <end position="656"/>
    </location>
</feature>
<gene>
    <name evidence="3" type="ORF">PFFVO_04101</name>
</gene>
<evidence type="ECO:0000256" key="2">
    <source>
        <dbReference type="SAM" id="Phobius"/>
    </source>
</evidence>
<keyword evidence="2" id="KW-1133">Transmembrane helix</keyword>
<dbReference type="Proteomes" id="UP000030690">
    <property type="component" value="Unassembled WGS sequence"/>
</dbReference>
<dbReference type="PANTHER" id="PTHR37458:SF1">
    <property type="entry name" value="THISBE"/>
    <property type="match status" value="1"/>
</dbReference>
<reference evidence="3 4" key="2">
    <citation type="submission" date="2013-02" db="EMBL/GenBank/DDBJ databases">
        <title>The Genome Sequence of Plasmodium falciparum Vietnam Oak-Knoll (FVO).</title>
        <authorList>
            <consortium name="The Broad Institute Genome Sequencing Platform"/>
            <consortium name="The Broad Institute Genome Sequencing Center for Infectious Disease"/>
            <person name="Neafsey D."/>
            <person name="Cheeseman I."/>
            <person name="Volkman S."/>
            <person name="Adams J."/>
            <person name="Walker B."/>
            <person name="Young S.K."/>
            <person name="Zeng Q."/>
            <person name="Gargeya S."/>
            <person name="Fitzgerald M."/>
            <person name="Haas B."/>
            <person name="Abouelleil A."/>
            <person name="Alvarado L."/>
            <person name="Arachchi H.M."/>
            <person name="Berlin A.M."/>
            <person name="Chapman S.B."/>
            <person name="Dewar J."/>
            <person name="Goldberg J."/>
            <person name="Griggs A."/>
            <person name="Gujja S."/>
            <person name="Hansen M."/>
            <person name="Howarth C."/>
            <person name="Imamovic A."/>
            <person name="Larimer J."/>
            <person name="McCowan C."/>
            <person name="Murphy C."/>
            <person name="Neiman D."/>
            <person name="Pearson M."/>
            <person name="Priest M."/>
            <person name="Roberts A."/>
            <person name="Saif S."/>
            <person name="Shea T."/>
            <person name="Sisk P."/>
            <person name="Sykes S."/>
            <person name="Wortman J."/>
            <person name="Nusbaum C."/>
            <person name="Birren B."/>
        </authorList>
    </citation>
    <scope>NUCLEOTIDE SEQUENCE [LARGE SCALE GENOMIC DNA]</scope>
    <source>
        <strain evidence="4">Vietnam Oak-Knoll (FVO)</strain>
    </source>
</reference>
<evidence type="ECO:0000313" key="3">
    <source>
        <dbReference type="EMBL" id="ETW16996.1"/>
    </source>
</evidence>
<reference evidence="3 4" key="1">
    <citation type="submission" date="2013-02" db="EMBL/GenBank/DDBJ databases">
        <title>The Genome Annotation of Plasmodium falciparum Vietnam Oak-Knoll (FVO).</title>
        <authorList>
            <consortium name="The Broad Institute Genome Sequencing Platform"/>
            <consortium name="The Broad Institute Genome Sequencing Center for Infectious Disease"/>
            <person name="Neafsey D."/>
            <person name="Hoffman S."/>
            <person name="Volkman S."/>
            <person name="Rosenthal P."/>
            <person name="Walker B."/>
            <person name="Young S.K."/>
            <person name="Zeng Q."/>
            <person name="Gargeya S."/>
            <person name="Fitzgerald M."/>
            <person name="Haas B."/>
            <person name="Abouelleil A."/>
            <person name="Allen A.W."/>
            <person name="Alvarado L."/>
            <person name="Arachchi H.M."/>
            <person name="Berlin A.M."/>
            <person name="Chapman S.B."/>
            <person name="Gainer-Dewar J."/>
            <person name="Goldberg J."/>
            <person name="Griggs A."/>
            <person name="Gujja S."/>
            <person name="Hansen M."/>
            <person name="Howarth C."/>
            <person name="Imamovic A."/>
            <person name="Ireland A."/>
            <person name="Larimer J."/>
            <person name="McCowan C."/>
            <person name="Murphy C."/>
            <person name="Pearson M."/>
            <person name="Poon T.W."/>
            <person name="Priest M."/>
            <person name="Roberts A."/>
            <person name="Saif S."/>
            <person name="Shea T."/>
            <person name="Sisk P."/>
            <person name="Sykes S."/>
            <person name="Wortman J."/>
            <person name="Nusbaum C."/>
            <person name="Birren B."/>
        </authorList>
    </citation>
    <scope>NUCLEOTIDE SEQUENCE [LARGE SCALE GENOMIC DNA]</scope>
    <source>
        <strain evidence="4">Vietnam Oak-Knoll (FVO)</strain>
    </source>
</reference>
<sequence length="659" mass="80640">MKSIQNNKNMKKRRTKRIQNNKNRYTFATARYIYLQPYTGIIKKNTRKKIELNIFIEHILKSQIIKDSFVLIIRIHNFDKDIFLTVKCVIQNNIITSLIHDNLSFLKNKKYIHNRDIHTADMCSSDLDNIKNKKTIKKKYKIKKNKINYSFHHMTNMSLLRYRYNKKIIRYRKNQPENKMDNIIMLHKMNVTNNISHNMNKKTPCQIQNYSLKNDCNNILKSIINYKNMFKYDIKKKKRGSYFLSRNFTKFLFFLFFHIDKKQKILFCNTTNEKIIDDLLYLFNLSNMNYYHLLYSFHYIFQTSKGNPDMCEYNYYSKKRFFDMVKRYIRRNRKRDINSEHDQRDGSKNKVEMKKWFFSRGNNNNNNNNNYDNNDNYDNNNNNNYDNNNNNYDNNNNNYDNNNNNYDNNNNNYDNNNNRCYDNAFFIHDKQRDMKHLHNDSTVLYNITYLIRKIEKNEKIQNDISIISLLFLCEQFFYIINTNIITSQYLSYIKNIYNNMNIKKKKKMYLIFLILVKNSFTCIYYKNIFLVFISFIKKIFIYFLQLNIQHFYVTVMRQNDLTKNKNKKKIKNDDNIIDDGDNDDNIYINTFKQNNYQHRINYMQAYYPKNNKLKYYFDLFLDSFNFFHNAFLIYVSSFIFSFLDIQIAIDLTHYILFYL</sequence>
<dbReference type="AlphaFoldDB" id="A0A024V2C3"/>
<name>A0A024V2C3_PLAFA</name>
<keyword evidence="2" id="KW-0472">Membrane</keyword>
<protein>
    <submittedName>
        <fullName evidence="3">Uncharacterized protein</fullName>
    </submittedName>
</protein>